<dbReference type="PANTHER" id="PTHR30624">
    <property type="entry name" value="UNCHARACTERIZED PROTEIN TLDD AND PMBA"/>
    <property type="match status" value="1"/>
</dbReference>
<organism evidence="7 8">
    <name type="scientific">Metallosphaera tengchongensis</name>
    <dbReference type="NCBI Taxonomy" id="1532350"/>
    <lineage>
        <taxon>Archaea</taxon>
        <taxon>Thermoproteota</taxon>
        <taxon>Thermoprotei</taxon>
        <taxon>Sulfolobales</taxon>
        <taxon>Sulfolobaceae</taxon>
        <taxon>Metallosphaera</taxon>
    </lineage>
</organism>
<dbReference type="GO" id="GO:0006508">
    <property type="term" value="P:proteolysis"/>
    <property type="evidence" value="ECO:0007669"/>
    <property type="project" value="UniProtKB-KW"/>
</dbReference>
<dbReference type="NCBIfam" id="NF040952">
    <property type="entry name" value="Arch_mtprotase_TldD"/>
    <property type="match status" value="1"/>
</dbReference>
<comment type="similarity">
    <text evidence="1">Belongs to the peptidase U62 family.</text>
</comment>
<feature type="domain" description="Metalloprotease TldD/E N-terminal" evidence="5">
    <location>
        <begin position="13"/>
        <end position="73"/>
    </location>
</feature>
<dbReference type="InterPro" id="IPR035068">
    <property type="entry name" value="TldD/PmbA_N"/>
</dbReference>
<dbReference type="OrthoDB" id="98233at2157"/>
<dbReference type="GeneID" id="55641054"/>
<dbReference type="InterPro" id="IPR002510">
    <property type="entry name" value="Metalloprtase-TldD/E_N"/>
</dbReference>
<dbReference type="InterPro" id="IPR053642">
    <property type="entry name" value="Zinc_metalloprotease_TldD"/>
</dbReference>
<protein>
    <submittedName>
        <fullName evidence="7">TldD/PmbA family protein</fullName>
    </submittedName>
</protein>
<evidence type="ECO:0000256" key="4">
    <source>
        <dbReference type="ARBA" id="ARBA00023049"/>
    </source>
</evidence>
<keyword evidence="2" id="KW-0645">Protease</keyword>
<dbReference type="InterPro" id="IPR025502">
    <property type="entry name" value="TldD"/>
</dbReference>
<dbReference type="InterPro" id="IPR045569">
    <property type="entry name" value="Metalloprtase-TldD/E_C"/>
</dbReference>
<dbReference type="RefSeq" id="WP_174632520.1">
    <property type="nucleotide sequence ID" value="NZ_CP049074.1"/>
</dbReference>
<proteinExistence type="inferred from homology"/>
<dbReference type="GO" id="GO:0005829">
    <property type="term" value="C:cytosol"/>
    <property type="evidence" value="ECO:0007669"/>
    <property type="project" value="TreeGrafter"/>
</dbReference>
<dbReference type="KEGG" id="mten:GWK48_03855"/>
<accession>A0A6N0NVV5</accession>
<dbReference type="Gene3D" id="3.30.2290.10">
    <property type="entry name" value="PmbA/TldD superfamily"/>
    <property type="match status" value="1"/>
</dbReference>
<dbReference type="Pfam" id="PF19289">
    <property type="entry name" value="PmbA_TldD_3rd"/>
    <property type="match status" value="1"/>
</dbReference>
<evidence type="ECO:0000256" key="1">
    <source>
        <dbReference type="ARBA" id="ARBA00005836"/>
    </source>
</evidence>
<evidence type="ECO:0000313" key="7">
    <source>
        <dbReference type="EMBL" id="QKR00986.1"/>
    </source>
</evidence>
<sequence>MVKRAESLGATFADLRLYDVETLSILVTESQRQVSSLGREVGGSLRVLLNGNWGYSHFTDPSMDNVDLAVRSAFGDEKVNIVMLPPVKKSVEIKQEKPLNKSPLEVAQDMEKLKGEILSSEPRAKNVNVRFNMLKLHKEYYSNEDREIVTDYSLMSVSVGVTAREGDIIASARVSTSTFLGYPLEVFNVNEMILNTLKRRISNQLRGKPPKGGEHEVILAPDVVGVFSHEALGHLAEADLAVNGILGNLRGKKIAQDYVTVVDSGRAVGPMAQGITEFDDEGIEARDVKIVDSGVVSEFLVDRYYSAYLGQRPTGNGRAEDFRHPVLIRMRNTFMLPGDWGKDELIREVKHGYLLVSPLGGQTSPDGTFQFGIQEGYVIEDGEVTEPLRNTGISGYTLETLTKITGVSKDFDMWPGYCGKGGQSVPVGTGGPFIKVKVKVGGVE</sequence>
<keyword evidence="8" id="KW-1185">Reference proteome</keyword>
<evidence type="ECO:0000256" key="3">
    <source>
        <dbReference type="ARBA" id="ARBA00022801"/>
    </source>
</evidence>
<dbReference type="PIRSF" id="PIRSF004919">
    <property type="entry name" value="TldD"/>
    <property type="match status" value="1"/>
</dbReference>
<dbReference type="GO" id="GO:0008237">
    <property type="term" value="F:metallopeptidase activity"/>
    <property type="evidence" value="ECO:0007669"/>
    <property type="project" value="UniProtKB-KW"/>
</dbReference>
<keyword evidence="3" id="KW-0378">Hydrolase</keyword>
<gene>
    <name evidence="7" type="ORF">GWK48_03855</name>
</gene>
<dbReference type="EMBL" id="CP049074">
    <property type="protein sequence ID" value="QKR00986.1"/>
    <property type="molecule type" value="Genomic_DNA"/>
</dbReference>
<dbReference type="InterPro" id="IPR036059">
    <property type="entry name" value="TldD/PmbA_sf"/>
</dbReference>
<dbReference type="SUPFAM" id="SSF111283">
    <property type="entry name" value="Putative modulator of DNA gyrase, PmbA/TldD"/>
    <property type="match status" value="1"/>
</dbReference>
<evidence type="ECO:0000313" key="8">
    <source>
        <dbReference type="Proteomes" id="UP000509301"/>
    </source>
</evidence>
<evidence type="ECO:0000256" key="2">
    <source>
        <dbReference type="ARBA" id="ARBA00022670"/>
    </source>
</evidence>
<dbReference type="Proteomes" id="UP000509301">
    <property type="component" value="Chromosome"/>
</dbReference>
<dbReference type="InterPro" id="IPR051463">
    <property type="entry name" value="Peptidase_U62_metallo"/>
</dbReference>
<name>A0A6N0NVV5_9CREN</name>
<evidence type="ECO:0000259" key="6">
    <source>
        <dbReference type="Pfam" id="PF19289"/>
    </source>
</evidence>
<dbReference type="PANTHER" id="PTHR30624:SF0">
    <property type="entry name" value="METALLOPROTEASE SLR0863"/>
    <property type="match status" value="1"/>
</dbReference>
<dbReference type="Pfam" id="PF01523">
    <property type="entry name" value="PmbA_TldD_1st"/>
    <property type="match status" value="1"/>
</dbReference>
<evidence type="ECO:0000259" key="5">
    <source>
        <dbReference type="Pfam" id="PF01523"/>
    </source>
</evidence>
<dbReference type="AlphaFoldDB" id="A0A6N0NVV5"/>
<reference evidence="7 8" key="1">
    <citation type="submission" date="2020-02" db="EMBL/GenBank/DDBJ databases">
        <title>Comparative genome analysis reveals the metabolism and evolution of the thermophilic archaeal genus Metallosphaera.</title>
        <authorList>
            <person name="Jiang C."/>
        </authorList>
    </citation>
    <scope>NUCLEOTIDE SEQUENCE [LARGE SCALE GENOMIC DNA]</scope>
    <source>
        <strain evidence="7 8">Ric-A</strain>
    </source>
</reference>
<feature type="domain" description="Metalloprotease TldD/E C-terminal" evidence="6">
    <location>
        <begin position="213"/>
        <end position="441"/>
    </location>
</feature>
<keyword evidence="4" id="KW-0482">Metalloprotease</keyword>